<dbReference type="GO" id="GO:0000963">
    <property type="term" value="P:mitochondrial RNA processing"/>
    <property type="evidence" value="ECO:0000318"/>
    <property type="project" value="GO_Central"/>
</dbReference>
<dbReference type="RefSeq" id="XP_001695277.2">
    <property type="nucleotide sequence ID" value="XM_001695225.2"/>
</dbReference>
<keyword evidence="4" id="KW-1185">Reference proteome</keyword>
<dbReference type="Proteomes" id="UP000006906">
    <property type="component" value="Chromosome 9"/>
</dbReference>
<dbReference type="KEGG" id="cre:CHLRE_09g386200v5"/>
<dbReference type="GO" id="GO:0044528">
    <property type="term" value="P:regulation of mitochondrial mRNA stability"/>
    <property type="evidence" value="ECO:0000318"/>
    <property type="project" value="GO_Central"/>
</dbReference>
<reference evidence="3 4" key="1">
    <citation type="journal article" date="2007" name="Science">
        <title>The Chlamydomonas genome reveals the evolution of key animal and plant functions.</title>
        <authorList>
            <person name="Merchant S.S."/>
            <person name="Prochnik S.E."/>
            <person name="Vallon O."/>
            <person name="Harris E.H."/>
            <person name="Karpowicz S.J."/>
            <person name="Witman G.B."/>
            <person name="Terry A."/>
            <person name="Salamov A."/>
            <person name="Fritz-Laylin L.K."/>
            <person name="Marechal-Drouard L."/>
            <person name="Marshall W.F."/>
            <person name="Qu L.H."/>
            <person name="Nelson D.R."/>
            <person name="Sanderfoot A.A."/>
            <person name="Spalding M.H."/>
            <person name="Kapitonov V.V."/>
            <person name="Ren Q."/>
            <person name="Ferris P."/>
            <person name="Lindquist E."/>
            <person name="Shapiro H."/>
            <person name="Lucas S.M."/>
            <person name="Grimwood J."/>
            <person name="Schmutz J."/>
            <person name="Cardol P."/>
            <person name="Cerutti H."/>
            <person name="Chanfreau G."/>
            <person name="Chen C.L."/>
            <person name="Cognat V."/>
            <person name="Croft M.T."/>
            <person name="Dent R."/>
            <person name="Dutcher S."/>
            <person name="Fernandez E."/>
            <person name="Fukuzawa H."/>
            <person name="Gonzalez-Ballester D."/>
            <person name="Gonzalez-Halphen D."/>
            <person name="Hallmann A."/>
            <person name="Hanikenne M."/>
            <person name="Hippler M."/>
            <person name="Inwood W."/>
            <person name="Jabbari K."/>
            <person name="Kalanon M."/>
            <person name="Kuras R."/>
            <person name="Lefebvre P.A."/>
            <person name="Lemaire S.D."/>
            <person name="Lobanov A.V."/>
            <person name="Lohr M."/>
            <person name="Manuell A."/>
            <person name="Meier I."/>
            <person name="Mets L."/>
            <person name="Mittag M."/>
            <person name="Mittelmeier T."/>
            <person name="Moroney J.V."/>
            <person name="Moseley J."/>
            <person name="Napoli C."/>
            <person name="Nedelcu A.M."/>
            <person name="Niyogi K."/>
            <person name="Novoselov S.V."/>
            <person name="Paulsen I.T."/>
            <person name="Pazour G."/>
            <person name="Purton S."/>
            <person name="Ral J.P."/>
            <person name="Riano-Pachon D.M."/>
            <person name="Riekhof W."/>
            <person name="Rymarquis L."/>
            <person name="Schroda M."/>
            <person name="Stern D."/>
            <person name="Umen J."/>
            <person name="Willows R."/>
            <person name="Wilson N."/>
            <person name="Zimmer S.L."/>
            <person name="Allmer J."/>
            <person name="Balk J."/>
            <person name="Bisova K."/>
            <person name="Chen C.J."/>
            <person name="Elias M."/>
            <person name="Gendler K."/>
            <person name="Hauser C."/>
            <person name="Lamb M.R."/>
            <person name="Ledford H."/>
            <person name="Long J.C."/>
            <person name="Minagawa J."/>
            <person name="Page M.D."/>
            <person name="Pan J."/>
            <person name="Pootakham W."/>
            <person name="Roje S."/>
            <person name="Rose A."/>
            <person name="Stahlberg E."/>
            <person name="Terauchi A.M."/>
            <person name="Yang P."/>
            <person name="Ball S."/>
            <person name="Bowler C."/>
            <person name="Dieckmann C.L."/>
            <person name="Gladyshev V.N."/>
            <person name="Green P."/>
            <person name="Jorgensen R."/>
            <person name="Mayfield S."/>
            <person name="Mueller-Roeber B."/>
            <person name="Rajamani S."/>
            <person name="Sayre R.T."/>
            <person name="Brokstein P."/>
            <person name="Dubchak I."/>
            <person name="Goodstein D."/>
            <person name="Hornick L."/>
            <person name="Huang Y.W."/>
            <person name="Jhaveri J."/>
            <person name="Luo Y."/>
            <person name="Martinez D."/>
            <person name="Ngau W.C."/>
            <person name="Otillar B."/>
            <person name="Poliakov A."/>
            <person name="Porter A."/>
            <person name="Szajkowski L."/>
            <person name="Werner G."/>
            <person name="Zhou K."/>
            <person name="Grigoriev I.V."/>
            <person name="Rokhsar D.S."/>
            <person name="Grossman A.R."/>
        </authorList>
    </citation>
    <scope>NUCLEOTIDE SEQUENCE [LARGE SCALE GENOMIC DNA]</scope>
    <source>
        <strain evidence="4">CC-503</strain>
    </source>
</reference>
<feature type="compositionally biased region" description="Gly residues" evidence="1">
    <location>
        <begin position="173"/>
        <end position="184"/>
    </location>
</feature>
<feature type="compositionally biased region" description="Gly residues" evidence="1">
    <location>
        <begin position="228"/>
        <end position="237"/>
    </location>
</feature>
<dbReference type="STRING" id="3055.A0A2K3DCD9"/>
<dbReference type="AlphaFoldDB" id="A0A2K3DCD9"/>
<protein>
    <recommendedName>
        <fullName evidence="2">RNA-editing substrate-binding complex 6 protein domain-containing protein</fullName>
    </recommendedName>
</protein>
<dbReference type="Gramene" id="PNW78195">
    <property type="protein sequence ID" value="PNW78195"/>
    <property type="gene ID" value="CHLRE_09g386200v5"/>
</dbReference>
<name>A0A2K3DCD9_CHLRE</name>
<feature type="compositionally biased region" description="Basic residues" evidence="1">
    <location>
        <begin position="59"/>
        <end position="75"/>
    </location>
</feature>
<dbReference type="GO" id="GO:0009507">
    <property type="term" value="C:chloroplast"/>
    <property type="evidence" value="ECO:0007669"/>
    <property type="project" value="GOC"/>
</dbReference>
<feature type="region of interest" description="Disordered" evidence="1">
    <location>
        <begin position="226"/>
        <end position="250"/>
    </location>
</feature>
<dbReference type="GeneID" id="5720847"/>
<feature type="region of interest" description="Disordered" evidence="1">
    <location>
        <begin position="110"/>
        <end position="190"/>
    </location>
</feature>
<proteinExistence type="predicted"/>
<dbReference type="PaxDb" id="3055-EDP01985"/>
<feature type="compositionally biased region" description="Gly residues" evidence="1">
    <location>
        <begin position="136"/>
        <end position="153"/>
    </location>
</feature>
<accession>A0A2K3DCD9</accession>
<dbReference type="InterPro" id="IPR050870">
    <property type="entry name" value="FAST_kinase"/>
</dbReference>
<feature type="compositionally biased region" description="Basic and acidic residues" evidence="1">
    <location>
        <begin position="154"/>
        <end position="163"/>
    </location>
</feature>
<evidence type="ECO:0000313" key="3">
    <source>
        <dbReference type="EMBL" id="PNW78195.1"/>
    </source>
</evidence>
<dbReference type="GO" id="GO:1901259">
    <property type="term" value="P:chloroplast rRNA processing"/>
    <property type="evidence" value="ECO:0000318"/>
    <property type="project" value="GO_Central"/>
</dbReference>
<gene>
    <name evidence="3" type="ORF">CHLRE_09g386200v5</name>
</gene>
<feature type="domain" description="RNA-editing substrate-binding complex 6 protein" evidence="2">
    <location>
        <begin position="311"/>
        <end position="460"/>
    </location>
</feature>
<evidence type="ECO:0000313" key="4">
    <source>
        <dbReference type="Proteomes" id="UP000006906"/>
    </source>
</evidence>
<dbReference type="InterPro" id="IPR058917">
    <property type="entry name" value="RESC6_dom"/>
</dbReference>
<dbReference type="Pfam" id="PF26188">
    <property type="entry name" value="RESC6"/>
    <property type="match status" value="1"/>
</dbReference>
<dbReference type="GO" id="GO:0035770">
    <property type="term" value="C:ribonucleoprotein granule"/>
    <property type="evidence" value="ECO:0000318"/>
    <property type="project" value="GO_Central"/>
</dbReference>
<dbReference type="InParanoid" id="A0A2K3DCD9"/>
<dbReference type="GO" id="GO:0005759">
    <property type="term" value="C:mitochondrial matrix"/>
    <property type="evidence" value="ECO:0000318"/>
    <property type="project" value="GO_Central"/>
</dbReference>
<evidence type="ECO:0000259" key="2">
    <source>
        <dbReference type="Pfam" id="PF26188"/>
    </source>
</evidence>
<dbReference type="ExpressionAtlas" id="A0A2K3DCD9">
    <property type="expression patterns" value="baseline and differential"/>
</dbReference>
<feature type="compositionally biased region" description="Low complexity" evidence="1">
    <location>
        <begin position="118"/>
        <end position="135"/>
    </location>
</feature>
<dbReference type="OrthoDB" id="541854at2759"/>
<dbReference type="OMA" id="IMHAWGV"/>
<dbReference type="EMBL" id="CM008970">
    <property type="protein sequence ID" value="PNW78195.1"/>
    <property type="molecule type" value="Genomic_DNA"/>
</dbReference>
<feature type="compositionally biased region" description="Basic and acidic residues" evidence="1">
    <location>
        <begin position="238"/>
        <end position="248"/>
    </location>
</feature>
<feature type="region of interest" description="Disordered" evidence="1">
    <location>
        <begin position="660"/>
        <end position="689"/>
    </location>
</feature>
<feature type="region of interest" description="Disordered" evidence="1">
    <location>
        <begin position="29"/>
        <end position="85"/>
    </location>
</feature>
<dbReference type="PANTHER" id="PTHR21228">
    <property type="entry name" value="FAST LEU-RICH DOMAIN-CONTAINING"/>
    <property type="match status" value="1"/>
</dbReference>
<dbReference type="PANTHER" id="PTHR21228:SF40">
    <property type="entry name" value="LD45607P"/>
    <property type="match status" value="1"/>
</dbReference>
<dbReference type="GO" id="GO:0003723">
    <property type="term" value="F:RNA binding"/>
    <property type="evidence" value="ECO:0000318"/>
    <property type="project" value="GO_Central"/>
</dbReference>
<organism evidence="3 4">
    <name type="scientific">Chlamydomonas reinhardtii</name>
    <name type="common">Chlamydomonas smithii</name>
    <dbReference type="NCBI Taxonomy" id="3055"/>
    <lineage>
        <taxon>Eukaryota</taxon>
        <taxon>Viridiplantae</taxon>
        <taxon>Chlorophyta</taxon>
        <taxon>core chlorophytes</taxon>
        <taxon>Chlorophyceae</taxon>
        <taxon>CS clade</taxon>
        <taxon>Chlamydomonadales</taxon>
        <taxon>Chlamydomonadaceae</taxon>
        <taxon>Chlamydomonas</taxon>
    </lineage>
</organism>
<sequence length="689" mass="71890">MLLSKRLTQAPRRYYDVSQQLMARPVLRGHRHATHTAPTRDSVLAHAYDDDDDYGRGGRGGRSKQTNQKRQKGRGRRGDEGEDDEWANASLLEGEGAEQSEEVVIPGMTSAAPAAEPSSSGSSSGGWQQQNNNTGQHGGRGGGGGGRRGGRGGYGERRWDGGEARQSGARAGAEGGTEEGGAGAPRGQYQSQYRGGGYGYGGRGGGYGGRGRGGGRYGGAEAVTGAGTAAGGGAGAGGEERRTYRGPREALSADEVAQRYANNEAVRTAADWRALAAVLAERGGSLDGENISNMMFRVAREGKPPASDAAEFEALVAALYGWVAALAPSLRPKQVATCLYAVGRLELFNAELVEALAARSLALMGNFNSWEWSNMVWAFSRMSWSPGEAWLGQFVFWSEKRLGGFKPVELSNTVSSLARLGYVPPAAWLEAFAAAVAKQAPEFSTLETVNTLFGLASLGYSGGADPGAWLQPLLLGSKAPATAYGSGGGGRLGSGGSALGAVESMRVADLTRTTWALTQFDWRPSEEWLAAATKAFTGQLRYCLPSDLATISYSLAYLRASPPPDALRLLAAQLSRAWGQLSGDELANVAMSLALWQYRPPSDRWLDELVLACRDKLSSGGCSPDGLSKVVSALPLLGQGYRLGQVVAQAQALLDGAAAAAPAGSGEEASPEADAASGADTDTTAMSEA</sequence>
<evidence type="ECO:0000256" key="1">
    <source>
        <dbReference type="SAM" id="MobiDB-lite"/>
    </source>
</evidence>